<dbReference type="EMBL" id="LVLJ01002264">
    <property type="protein sequence ID" value="OAE26022.1"/>
    <property type="molecule type" value="Genomic_DNA"/>
</dbReference>
<dbReference type="Gene3D" id="1.10.510.10">
    <property type="entry name" value="Transferase(Phosphotransferase) domain 1"/>
    <property type="match status" value="1"/>
</dbReference>
<dbReference type="PROSITE" id="PS00108">
    <property type="entry name" value="PROTEIN_KINASE_ST"/>
    <property type="match status" value="1"/>
</dbReference>
<dbReference type="PROSITE" id="PS00107">
    <property type="entry name" value="PROTEIN_KINASE_ATP"/>
    <property type="match status" value="1"/>
</dbReference>
<dbReference type="InterPro" id="IPR011009">
    <property type="entry name" value="Kinase-like_dom_sf"/>
</dbReference>
<evidence type="ECO:0000256" key="6">
    <source>
        <dbReference type="ARBA" id="ARBA00022692"/>
    </source>
</evidence>
<dbReference type="Pfam" id="PF00560">
    <property type="entry name" value="LRR_1"/>
    <property type="match status" value="1"/>
</dbReference>
<dbReference type="GO" id="GO:0005524">
    <property type="term" value="F:ATP binding"/>
    <property type="evidence" value="ECO:0007669"/>
    <property type="project" value="UniProtKB-UniRule"/>
</dbReference>
<dbReference type="InterPro" id="IPR001611">
    <property type="entry name" value="Leu-rich_rpt"/>
</dbReference>
<feature type="domain" description="Protein kinase" evidence="18">
    <location>
        <begin position="781"/>
        <end position="1053"/>
    </location>
</feature>
<keyword evidence="6 17" id="KW-0812">Transmembrane</keyword>
<evidence type="ECO:0000256" key="5">
    <source>
        <dbReference type="ARBA" id="ARBA00022679"/>
    </source>
</evidence>
<keyword evidence="20" id="KW-1185">Reference proteome</keyword>
<dbReference type="Pfam" id="PF08263">
    <property type="entry name" value="LRRNT_2"/>
    <property type="match status" value="1"/>
</dbReference>
<sequence>MRSIQVRDQRTTLIIRSLTGPGAVPDPFGRDHDRSECLYSGGTTAAVEQEGTNDKIRKGHEVVISTIERPVGLDEFMLSVWSGLVPARPPSCLPARLIPGSPTESSPRRTHRCSVQLGQPQVQLDTGAPHRLVIYNTGSELLRIHYEAPGAARRQGLREESEPDGARDGVKHGLSSQFFSQSLLPTDPGDISALEAFKATLSNSQQMLPSWYLGGDPCANWVGVFCLVADYPDSLKNTNYSHVTELRLLNLNLEGTLAPELGNLKAMKYLDVMWNNMSGTIPDTIGNLDNLLLLLLNGNHFSGNIPDSIGNLSGLNRIQIDENDITGPVPSTFKNLLSMQHLHMNNNSISGSIPKELGQLPQLVHLLLDSNNVSGLLPPELSNISTLLILQLDNNHFDDGATIPAEYGTIPTLLKLSLRNCNLEGVVPDMSQSTALGVLDLGSNKLNGSIPAFPPRMTAIDLSNNQISGDVPTELGNLGNLSFLLLGNNDISGTIPTNLGSIPPNNDSSAKFIWDFQNNNISSWPNNETLIRSQQSIWFAGNPLCSGNTLAAVCLPSSVNVVLQIGSAVNASSNMGSTCGGCPATFFLVPNAQNRAGNEFCRCAVPIIVWYRLKSPGFNVFDIYEQSFLIYISSGLGLALEQVDLFDYTTESSNRISMHLGLFPLSDTYFNSSEIERIIDMFSDWEVPDNSVFGPYELLRLTVVLPPGSSSGLSKGEVAGIVLGVMAVSLLLLIAGLLVVSRRRAPKARKGMHLKPTFSRVKATGLKEWTWSEMERYTSGFSDANVLGVGGFGRVYLGVLPDGSKVAIKRAGMAAGSVEQFETEIELLSRVHHRNLVELKGFCSDEVSGDHFLVYEFMVNRTVEDHLPPNSTAMFDFPTRLRVALGAARGLNYLHTEANPPIFHRDIKPSNILLDAKFNAKVADFGVSRNAEQPDEEGGVGGGVDTLVKGTPGYLDPEYCLTHTLTDKSDVYSFGVLLLVLLTGRRAISQGQNIVRVGVLAKDNLWLIVDSSIAGQCPVETAEAWAKLALRCCEQDPTDRPSMSDVVRELDAMSKECNMFRSETDSTTQSSTGMTMSSTTSDTPDTSTQSWPTIRHASTLVSNSSGVNLMSDYDGKESPS</sequence>
<keyword evidence="11 15" id="KW-0067">ATP-binding</keyword>
<evidence type="ECO:0000256" key="9">
    <source>
        <dbReference type="ARBA" id="ARBA00022741"/>
    </source>
</evidence>
<comment type="similarity">
    <text evidence="2">Belongs to the protein kinase superfamily. Ser/Thr protein kinase family.</text>
</comment>
<dbReference type="AlphaFoldDB" id="A0A176W0P0"/>
<dbReference type="PROSITE" id="PS50011">
    <property type="entry name" value="PROTEIN_KINASE_DOM"/>
    <property type="match status" value="1"/>
</dbReference>
<dbReference type="SUPFAM" id="SSF52058">
    <property type="entry name" value="L domain-like"/>
    <property type="match status" value="1"/>
</dbReference>
<dbReference type="Pfam" id="PF00069">
    <property type="entry name" value="Pkinase"/>
    <property type="match status" value="1"/>
</dbReference>
<evidence type="ECO:0000256" key="16">
    <source>
        <dbReference type="SAM" id="MobiDB-lite"/>
    </source>
</evidence>
<comment type="caution">
    <text evidence="19">The sequence shown here is derived from an EMBL/GenBank/DDBJ whole genome shotgun (WGS) entry which is preliminary data.</text>
</comment>
<dbReference type="InterPro" id="IPR000719">
    <property type="entry name" value="Prot_kinase_dom"/>
</dbReference>
<evidence type="ECO:0000313" key="20">
    <source>
        <dbReference type="Proteomes" id="UP000077202"/>
    </source>
</evidence>
<keyword evidence="4" id="KW-0433">Leucine-rich repeat</keyword>
<dbReference type="InterPro" id="IPR017441">
    <property type="entry name" value="Protein_kinase_ATP_BS"/>
</dbReference>
<dbReference type="InterPro" id="IPR032675">
    <property type="entry name" value="LRR_dom_sf"/>
</dbReference>
<evidence type="ECO:0000256" key="3">
    <source>
        <dbReference type="ARBA" id="ARBA00022527"/>
    </source>
</evidence>
<keyword evidence="3" id="KW-0723">Serine/threonine-protein kinase</keyword>
<dbReference type="InterPro" id="IPR013210">
    <property type="entry name" value="LRR_N_plant-typ"/>
</dbReference>
<dbReference type="InterPro" id="IPR055414">
    <property type="entry name" value="LRR_R13L4/SHOC2-like"/>
</dbReference>
<organism evidence="19 20">
    <name type="scientific">Marchantia polymorpha subsp. ruderalis</name>
    <dbReference type="NCBI Taxonomy" id="1480154"/>
    <lineage>
        <taxon>Eukaryota</taxon>
        <taxon>Viridiplantae</taxon>
        <taxon>Streptophyta</taxon>
        <taxon>Embryophyta</taxon>
        <taxon>Marchantiophyta</taxon>
        <taxon>Marchantiopsida</taxon>
        <taxon>Marchantiidae</taxon>
        <taxon>Marchantiales</taxon>
        <taxon>Marchantiaceae</taxon>
        <taxon>Marchantia</taxon>
    </lineage>
</organism>
<dbReference type="SMART" id="SM00220">
    <property type="entry name" value="S_TKc"/>
    <property type="match status" value="1"/>
</dbReference>
<dbReference type="Pfam" id="PF23598">
    <property type="entry name" value="LRR_14"/>
    <property type="match status" value="1"/>
</dbReference>
<evidence type="ECO:0000256" key="1">
    <source>
        <dbReference type="ARBA" id="ARBA00004167"/>
    </source>
</evidence>
<reference evidence="19" key="1">
    <citation type="submission" date="2016-03" db="EMBL/GenBank/DDBJ databases">
        <title>Mechanisms controlling the formation of the plant cell surface in tip-growing cells are functionally conserved among land plants.</title>
        <authorList>
            <person name="Honkanen S."/>
            <person name="Jones V.A."/>
            <person name="Morieri G."/>
            <person name="Champion C."/>
            <person name="Hetherington A.J."/>
            <person name="Kelly S."/>
            <person name="Saint-Marcoux D."/>
            <person name="Proust H."/>
            <person name="Prescott H."/>
            <person name="Dolan L."/>
        </authorList>
    </citation>
    <scope>NUCLEOTIDE SEQUENCE [LARGE SCALE GENOMIC DNA]</scope>
    <source>
        <tissue evidence="19">Whole gametophyte</tissue>
    </source>
</reference>
<evidence type="ECO:0000256" key="13">
    <source>
        <dbReference type="ARBA" id="ARBA00023136"/>
    </source>
</evidence>
<feature type="transmembrane region" description="Helical" evidence="17">
    <location>
        <begin position="718"/>
        <end position="740"/>
    </location>
</feature>
<evidence type="ECO:0000256" key="4">
    <source>
        <dbReference type="ARBA" id="ARBA00022614"/>
    </source>
</evidence>
<feature type="region of interest" description="Disordered" evidence="16">
    <location>
        <begin position="152"/>
        <end position="171"/>
    </location>
</feature>
<evidence type="ECO:0000256" key="7">
    <source>
        <dbReference type="ARBA" id="ARBA00022729"/>
    </source>
</evidence>
<dbReference type="GO" id="GO:0004674">
    <property type="term" value="F:protein serine/threonine kinase activity"/>
    <property type="evidence" value="ECO:0007669"/>
    <property type="project" value="UniProtKB-KW"/>
</dbReference>
<evidence type="ECO:0000256" key="2">
    <source>
        <dbReference type="ARBA" id="ARBA00008684"/>
    </source>
</evidence>
<feature type="compositionally biased region" description="Basic and acidic residues" evidence="16">
    <location>
        <begin position="156"/>
        <end position="171"/>
    </location>
</feature>
<evidence type="ECO:0000259" key="18">
    <source>
        <dbReference type="PROSITE" id="PS50011"/>
    </source>
</evidence>
<gene>
    <name evidence="19" type="ORF">AXG93_4601s1210</name>
</gene>
<evidence type="ECO:0000256" key="14">
    <source>
        <dbReference type="ARBA" id="ARBA00023180"/>
    </source>
</evidence>
<feature type="binding site" evidence="15">
    <location>
        <position position="809"/>
    </location>
    <ligand>
        <name>ATP</name>
        <dbReference type="ChEBI" id="CHEBI:30616"/>
    </ligand>
</feature>
<keyword evidence="10" id="KW-0418">Kinase</keyword>
<evidence type="ECO:0000256" key="15">
    <source>
        <dbReference type="PROSITE-ProRule" id="PRU10141"/>
    </source>
</evidence>
<keyword evidence="14" id="KW-0325">Glycoprotein</keyword>
<dbReference type="PANTHER" id="PTHR45974">
    <property type="entry name" value="RECEPTOR-LIKE PROTEIN 55"/>
    <property type="match status" value="1"/>
</dbReference>
<evidence type="ECO:0000313" key="19">
    <source>
        <dbReference type="EMBL" id="OAE26022.1"/>
    </source>
</evidence>
<evidence type="ECO:0000256" key="8">
    <source>
        <dbReference type="ARBA" id="ARBA00022737"/>
    </source>
</evidence>
<keyword evidence="13 17" id="KW-0472">Membrane</keyword>
<keyword evidence="8" id="KW-0677">Repeat</keyword>
<dbReference type="Gene3D" id="3.30.200.20">
    <property type="entry name" value="Phosphorylase Kinase, domain 1"/>
    <property type="match status" value="1"/>
</dbReference>
<dbReference type="FunFam" id="3.80.10.10:FF:000129">
    <property type="entry name" value="Leucine-rich repeat receptor-like kinase"/>
    <property type="match status" value="1"/>
</dbReference>
<keyword evidence="9 15" id="KW-0547">Nucleotide-binding</keyword>
<evidence type="ECO:0000256" key="17">
    <source>
        <dbReference type="SAM" id="Phobius"/>
    </source>
</evidence>
<dbReference type="GO" id="GO:0016020">
    <property type="term" value="C:membrane"/>
    <property type="evidence" value="ECO:0007669"/>
    <property type="project" value="UniProtKB-SubCell"/>
</dbReference>
<keyword evidence="12 17" id="KW-1133">Transmembrane helix</keyword>
<dbReference type="InterPro" id="IPR008271">
    <property type="entry name" value="Ser/Thr_kinase_AS"/>
</dbReference>
<evidence type="ECO:0000256" key="11">
    <source>
        <dbReference type="ARBA" id="ARBA00022840"/>
    </source>
</evidence>
<keyword evidence="7" id="KW-0732">Signal</keyword>
<feature type="compositionally biased region" description="Low complexity" evidence="16">
    <location>
        <begin position="1065"/>
        <end position="1093"/>
    </location>
</feature>
<dbReference type="SUPFAM" id="SSF56112">
    <property type="entry name" value="Protein kinase-like (PK-like)"/>
    <property type="match status" value="1"/>
</dbReference>
<feature type="region of interest" description="Disordered" evidence="16">
    <location>
        <begin position="1059"/>
        <end position="1099"/>
    </location>
</feature>
<protein>
    <recommendedName>
        <fullName evidence="18">Protein kinase domain-containing protein</fullName>
    </recommendedName>
</protein>
<dbReference type="FunFam" id="3.80.10.10:FF:000383">
    <property type="entry name" value="Leucine-rich repeat receptor protein kinase EMS1"/>
    <property type="match status" value="1"/>
</dbReference>
<evidence type="ECO:0000256" key="10">
    <source>
        <dbReference type="ARBA" id="ARBA00022777"/>
    </source>
</evidence>
<name>A0A176W0P0_MARPO</name>
<evidence type="ECO:0000256" key="12">
    <source>
        <dbReference type="ARBA" id="ARBA00022989"/>
    </source>
</evidence>
<proteinExistence type="inferred from homology"/>
<comment type="subcellular location">
    <subcellularLocation>
        <location evidence="1">Membrane</location>
        <topology evidence="1">Single-pass membrane protein</topology>
    </subcellularLocation>
</comment>
<dbReference type="Proteomes" id="UP000077202">
    <property type="component" value="Unassembled WGS sequence"/>
</dbReference>
<keyword evidence="5" id="KW-0808">Transferase</keyword>
<dbReference type="PANTHER" id="PTHR45974:SF134">
    <property type="entry name" value="OS01G0960400 PROTEIN"/>
    <property type="match status" value="1"/>
</dbReference>
<accession>A0A176W0P0</accession>
<dbReference type="Gene3D" id="3.80.10.10">
    <property type="entry name" value="Ribonuclease Inhibitor"/>
    <property type="match status" value="3"/>
</dbReference>